<protein>
    <submittedName>
        <fullName evidence="1">Uncharacterized protein</fullName>
    </submittedName>
</protein>
<evidence type="ECO:0000313" key="2">
    <source>
        <dbReference type="Proteomes" id="UP001054945"/>
    </source>
</evidence>
<keyword evidence="2" id="KW-1185">Reference proteome</keyword>
<feature type="non-terminal residue" evidence="1">
    <location>
        <position position="1"/>
    </location>
</feature>
<dbReference type="AlphaFoldDB" id="A0AAV4X7K9"/>
<organism evidence="1 2">
    <name type="scientific">Caerostris extrusa</name>
    <name type="common">Bark spider</name>
    <name type="synonym">Caerostris bankana</name>
    <dbReference type="NCBI Taxonomy" id="172846"/>
    <lineage>
        <taxon>Eukaryota</taxon>
        <taxon>Metazoa</taxon>
        <taxon>Ecdysozoa</taxon>
        <taxon>Arthropoda</taxon>
        <taxon>Chelicerata</taxon>
        <taxon>Arachnida</taxon>
        <taxon>Araneae</taxon>
        <taxon>Araneomorphae</taxon>
        <taxon>Entelegynae</taxon>
        <taxon>Araneoidea</taxon>
        <taxon>Araneidae</taxon>
        <taxon>Caerostris</taxon>
    </lineage>
</organism>
<evidence type="ECO:0000313" key="1">
    <source>
        <dbReference type="EMBL" id="GIY91242.1"/>
    </source>
</evidence>
<sequence>EAWCAVYWLSAHDRAPPSEAACS</sequence>
<proteinExistence type="predicted"/>
<name>A0AAV4X7K9_CAEEX</name>
<reference evidence="1 2" key="1">
    <citation type="submission" date="2021-06" db="EMBL/GenBank/DDBJ databases">
        <title>Caerostris extrusa draft genome.</title>
        <authorList>
            <person name="Kono N."/>
            <person name="Arakawa K."/>
        </authorList>
    </citation>
    <scope>NUCLEOTIDE SEQUENCE [LARGE SCALE GENOMIC DNA]</scope>
</reference>
<gene>
    <name evidence="1" type="ORF">CEXT_211301</name>
</gene>
<comment type="caution">
    <text evidence="1">The sequence shown here is derived from an EMBL/GenBank/DDBJ whole genome shotgun (WGS) entry which is preliminary data.</text>
</comment>
<dbReference type="Proteomes" id="UP001054945">
    <property type="component" value="Unassembled WGS sequence"/>
</dbReference>
<accession>A0AAV4X7K9</accession>
<dbReference type="EMBL" id="BPLR01017393">
    <property type="protein sequence ID" value="GIY91242.1"/>
    <property type="molecule type" value="Genomic_DNA"/>
</dbReference>